<evidence type="ECO:0000313" key="11">
    <source>
        <dbReference type="Proteomes" id="UP000198785"/>
    </source>
</evidence>
<dbReference type="STRING" id="683125.SAMN05660206_10266"/>
<accession>A0A1I6Q142</accession>
<reference evidence="10 11" key="1">
    <citation type="submission" date="2016-10" db="EMBL/GenBank/DDBJ databases">
        <authorList>
            <person name="de Groot N.N."/>
        </authorList>
    </citation>
    <scope>NUCLEOTIDE SEQUENCE [LARGE SCALE GENOMIC DNA]</scope>
    <source>
        <strain evidence="10 11">DSM 22789</strain>
    </source>
</reference>
<dbReference type="PIRSF" id="PIRSF001092">
    <property type="entry name" value="Alpha-L-fucosidase"/>
    <property type="match status" value="1"/>
</dbReference>
<evidence type="ECO:0000313" key="10">
    <source>
        <dbReference type="EMBL" id="SFS46187.1"/>
    </source>
</evidence>
<keyword evidence="11" id="KW-1185">Reference proteome</keyword>
<organism evidence="10 11">
    <name type="scientific">Sphingobacterium wenxiniae</name>
    <dbReference type="NCBI Taxonomy" id="683125"/>
    <lineage>
        <taxon>Bacteria</taxon>
        <taxon>Pseudomonadati</taxon>
        <taxon>Bacteroidota</taxon>
        <taxon>Sphingobacteriia</taxon>
        <taxon>Sphingobacteriales</taxon>
        <taxon>Sphingobacteriaceae</taxon>
        <taxon>Sphingobacterium</taxon>
    </lineage>
</organism>
<evidence type="ECO:0000256" key="7">
    <source>
        <dbReference type="PIRSR" id="PIRSR001092-1"/>
    </source>
</evidence>
<dbReference type="InterPro" id="IPR016286">
    <property type="entry name" value="FUC_metazoa-typ"/>
</dbReference>
<dbReference type="InterPro" id="IPR017853">
    <property type="entry name" value="GH"/>
</dbReference>
<dbReference type="Gene3D" id="3.20.20.80">
    <property type="entry name" value="Glycosidases"/>
    <property type="match status" value="1"/>
</dbReference>
<evidence type="ECO:0000259" key="9">
    <source>
        <dbReference type="Pfam" id="PF01120"/>
    </source>
</evidence>
<dbReference type="SUPFAM" id="SSF51445">
    <property type="entry name" value="(Trans)glycosidases"/>
    <property type="match status" value="1"/>
</dbReference>
<dbReference type="GO" id="GO:0005764">
    <property type="term" value="C:lysosome"/>
    <property type="evidence" value="ECO:0007669"/>
    <property type="project" value="TreeGrafter"/>
</dbReference>
<keyword evidence="5" id="KW-0378">Hydrolase</keyword>
<dbReference type="Pfam" id="PF01120">
    <property type="entry name" value="Alpha_L_fucos"/>
    <property type="match status" value="1"/>
</dbReference>
<dbReference type="EMBL" id="FOZZ01000002">
    <property type="protein sequence ID" value="SFS46187.1"/>
    <property type="molecule type" value="Genomic_DNA"/>
</dbReference>
<feature type="signal peptide" evidence="8">
    <location>
        <begin position="1"/>
        <end position="23"/>
    </location>
</feature>
<gene>
    <name evidence="10" type="ORF">SAMN05660206_10266</name>
</gene>
<dbReference type="InterPro" id="IPR000933">
    <property type="entry name" value="Glyco_hydro_29"/>
</dbReference>
<dbReference type="PANTHER" id="PTHR10030">
    <property type="entry name" value="ALPHA-L-FUCOSIDASE"/>
    <property type="match status" value="1"/>
</dbReference>
<dbReference type="AlphaFoldDB" id="A0A1I6Q142"/>
<feature type="chain" id="PRO_5011694059" description="alpha-L-fucosidase" evidence="8">
    <location>
        <begin position="24"/>
        <end position="614"/>
    </location>
</feature>
<name>A0A1I6Q142_9SPHI</name>
<dbReference type="PRINTS" id="PR00741">
    <property type="entry name" value="GLHYDRLASE29"/>
</dbReference>
<protein>
    <recommendedName>
        <fullName evidence="3">alpha-L-fucosidase</fullName>
        <ecNumber evidence="3">3.2.1.51</ecNumber>
    </recommendedName>
</protein>
<evidence type="ECO:0000256" key="4">
    <source>
        <dbReference type="ARBA" id="ARBA00022729"/>
    </source>
</evidence>
<feature type="site" description="May be important for catalysis" evidence="7">
    <location>
        <position position="267"/>
    </location>
</feature>
<dbReference type="PANTHER" id="PTHR10030:SF37">
    <property type="entry name" value="ALPHA-L-FUCOSIDASE-RELATED"/>
    <property type="match status" value="1"/>
</dbReference>
<dbReference type="GO" id="GO:0004560">
    <property type="term" value="F:alpha-L-fucosidase activity"/>
    <property type="evidence" value="ECO:0007669"/>
    <property type="project" value="InterPro"/>
</dbReference>
<feature type="domain" description="Glycoside hydrolase family 29 N-terminal" evidence="9">
    <location>
        <begin position="25"/>
        <end position="335"/>
    </location>
</feature>
<evidence type="ECO:0000256" key="5">
    <source>
        <dbReference type="ARBA" id="ARBA00022801"/>
    </source>
</evidence>
<keyword evidence="4 8" id="KW-0732">Signal</keyword>
<evidence type="ECO:0000256" key="8">
    <source>
        <dbReference type="SAM" id="SignalP"/>
    </source>
</evidence>
<evidence type="ECO:0000256" key="2">
    <source>
        <dbReference type="ARBA" id="ARBA00007951"/>
    </source>
</evidence>
<evidence type="ECO:0000256" key="3">
    <source>
        <dbReference type="ARBA" id="ARBA00012662"/>
    </source>
</evidence>
<dbReference type="EC" id="3.2.1.51" evidence="3"/>
<dbReference type="SMART" id="SM00812">
    <property type="entry name" value="Alpha_L_fucos"/>
    <property type="match status" value="1"/>
</dbReference>
<evidence type="ECO:0000256" key="6">
    <source>
        <dbReference type="ARBA" id="ARBA00023295"/>
    </source>
</evidence>
<dbReference type="GO" id="GO:0016139">
    <property type="term" value="P:glycoside catabolic process"/>
    <property type="evidence" value="ECO:0007669"/>
    <property type="project" value="TreeGrafter"/>
</dbReference>
<comment type="similarity">
    <text evidence="2">Belongs to the glycosyl hydrolase 29 family.</text>
</comment>
<sequence length="614" mass="69671">MQFKKKIVCALLLLSGGVGHVSAQEKASAVEQKKMEWFDDAKLGIFIHWGIYSVQGISESWAFFNNYISHDNYMKQLDGFTASNYDPKEWAQLIKEAGAKYTVITSKHHDGVSLWDTKAPEAITTLTHTPAKKDVLTPFVEEVKKAGLHTGIYFSLPDWSHPYYDVNTRTQKRYEMKDDASRWAKFVGYYQQQLTEISTQFKPDLIWFDGDWEHSAEEWQSPQTLALLQKYNPNIIINSRLNHYGDYETPEQGVPVVKPASRYWELCYTMNDSWGYQPFDKHYKTPNMIVRTLVDCISMGGNLLLDIGPKADGSIPKEQLQILQELKRWTSKHGEAIYGTRAGLGQSMLRDKSAFSKDGKTLYVYLDHVKESVVLNSLQTKPTRVRIVGAEKDLDFNYSSAIARCRVNLPAELFDKTVTVLAFDFDEKPVFTEMVEGTFPLQEIVKFKKDKSVIGMLVDKTDKGYNLLAGKITEDGRVLDQQIEQASPAVQTWIKKHAEVLHQAEAGMPEGHYSGYSALSKDKQTLYLFVEGKPTGPIALKGLKNTIARIRIVGEGSMIGHQIFNKLYWSAIPGIVYIDVPADRLDKDYTVIAVLLDKPIELYREEVGAIESNL</sequence>
<dbReference type="GO" id="GO:0006004">
    <property type="term" value="P:fucose metabolic process"/>
    <property type="evidence" value="ECO:0007669"/>
    <property type="project" value="InterPro"/>
</dbReference>
<dbReference type="Proteomes" id="UP000198785">
    <property type="component" value="Unassembled WGS sequence"/>
</dbReference>
<evidence type="ECO:0000256" key="1">
    <source>
        <dbReference type="ARBA" id="ARBA00004071"/>
    </source>
</evidence>
<dbReference type="RefSeq" id="WP_093363634.1">
    <property type="nucleotide sequence ID" value="NZ_FOZZ01000002.1"/>
</dbReference>
<dbReference type="OrthoDB" id="107551at2"/>
<keyword evidence="6" id="KW-0326">Glycosidase</keyword>
<dbReference type="InterPro" id="IPR057739">
    <property type="entry name" value="Glyco_hydro_29_N"/>
</dbReference>
<proteinExistence type="inferred from homology"/>
<comment type="function">
    <text evidence="1">Alpha-L-fucosidase is responsible for hydrolyzing the alpha-1,6-linked fucose joined to the reducing-end N-acetylglucosamine of the carbohydrate moieties of glycoproteins.</text>
</comment>